<feature type="non-terminal residue" evidence="1">
    <location>
        <position position="72"/>
    </location>
</feature>
<sequence>ITRVRTERPPSPAGCLRTRRCAPFQGYTPRRRARLVHMRMLAPPRSGACASLRGFVLIQSPRCLRGGPTFSS</sequence>
<accession>A0A165K7L0</accession>
<proteinExistence type="predicted"/>
<organism evidence="1 2">
    <name type="scientific">Exidia glandulosa HHB12029</name>
    <dbReference type="NCBI Taxonomy" id="1314781"/>
    <lineage>
        <taxon>Eukaryota</taxon>
        <taxon>Fungi</taxon>
        <taxon>Dikarya</taxon>
        <taxon>Basidiomycota</taxon>
        <taxon>Agaricomycotina</taxon>
        <taxon>Agaricomycetes</taxon>
        <taxon>Auriculariales</taxon>
        <taxon>Exidiaceae</taxon>
        <taxon>Exidia</taxon>
    </lineage>
</organism>
<protein>
    <submittedName>
        <fullName evidence="1">Uncharacterized protein</fullName>
    </submittedName>
</protein>
<feature type="non-terminal residue" evidence="1">
    <location>
        <position position="1"/>
    </location>
</feature>
<dbReference type="EMBL" id="KV425949">
    <property type="protein sequence ID" value="KZV95921.1"/>
    <property type="molecule type" value="Genomic_DNA"/>
</dbReference>
<evidence type="ECO:0000313" key="2">
    <source>
        <dbReference type="Proteomes" id="UP000077266"/>
    </source>
</evidence>
<evidence type="ECO:0000313" key="1">
    <source>
        <dbReference type="EMBL" id="KZV95921.1"/>
    </source>
</evidence>
<reference evidence="1 2" key="1">
    <citation type="journal article" date="2016" name="Mol. Biol. Evol.">
        <title>Comparative Genomics of Early-Diverging Mushroom-Forming Fungi Provides Insights into the Origins of Lignocellulose Decay Capabilities.</title>
        <authorList>
            <person name="Nagy L.G."/>
            <person name="Riley R."/>
            <person name="Tritt A."/>
            <person name="Adam C."/>
            <person name="Daum C."/>
            <person name="Floudas D."/>
            <person name="Sun H."/>
            <person name="Yadav J.S."/>
            <person name="Pangilinan J."/>
            <person name="Larsson K.H."/>
            <person name="Matsuura K."/>
            <person name="Barry K."/>
            <person name="Labutti K."/>
            <person name="Kuo R."/>
            <person name="Ohm R.A."/>
            <person name="Bhattacharya S.S."/>
            <person name="Shirouzu T."/>
            <person name="Yoshinaga Y."/>
            <person name="Martin F.M."/>
            <person name="Grigoriev I.V."/>
            <person name="Hibbett D.S."/>
        </authorList>
    </citation>
    <scope>NUCLEOTIDE SEQUENCE [LARGE SCALE GENOMIC DNA]</scope>
    <source>
        <strain evidence="1 2">HHB12029</strain>
    </source>
</reference>
<name>A0A165K7L0_EXIGL</name>
<gene>
    <name evidence="1" type="ORF">EXIGLDRAFT_734210</name>
</gene>
<keyword evidence="2" id="KW-1185">Reference proteome</keyword>
<dbReference type="AlphaFoldDB" id="A0A165K7L0"/>
<dbReference type="InParanoid" id="A0A165K7L0"/>
<dbReference type="Proteomes" id="UP000077266">
    <property type="component" value="Unassembled WGS sequence"/>
</dbReference>